<keyword evidence="5" id="KW-1185">Reference proteome</keyword>
<keyword evidence="1" id="KW-0479">Metal-binding</keyword>
<accession>A0A1E5WKK1</accession>
<dbReference type="SUPFAM" id="SSF48239">
    <property type="entry name" value="Terpenoid cyclases/Protein prenyltransferases"/>
    <property type="match status" value="1"/>
</dbReference>
<reference evidence="4 5" key="1">
    <citation type="submission" date="2016-09" db="EMBL/GenBank/DDBJ databases">
        <title>The draft genome of Dichanthelium oligosanthes: A C3 panicoid grass species.</title>
        <authorList>
            <person name="Studer A.J."/>
            <person name="Schnable J.C."/>
            <person name="Brutnell T.P."/>
        </authorList>
    </citation>
    <scope>NUCLEOTIDE SEQUENCE [LARGE SCALE GENOMIC DNA]</scope>
    <source>
        <strain evidence="5">cv. Kellogg 1175</strain>
        <tissue evidence="4">Leaf</tissue>
    </source>
</reference>
<evidence type="ECO:0000256" key="1">
    <source>
        <dbReference type="ARBA" id="ARBA00022723"/>
    </source>
</evidence>
<dbReference type="STRING" id="888268.A0A1E5WKK1"/>
<proteinExistence type="predicted"/>
<dbReference type="InterPro" id="IPR050148">
    <property type="entry name" value="Terpene_synthase-like"/>
</dbReference>
<dbReference type="GO" id="GO:0000287">
    <property type="term" value="F:magnesium ion binding"/>
    <property type="evidence" value="ECO:0007669"/>
    <property type="project" value="InterPro"/>
</dbReference>
<sequence length="315" mass="37054">MFVADEAMTLADTVSLVDTLERLGIDNHFHEEIDASLSRIHSEEQGFDSSNDLHIVALRFCQLRQHGFWTSTDVFDKFKDGMGSFNTDLSSDPRGLLSLYSAAHMAVPGEMILDDAVTFARHHLEAAKGKLRSPMAEQVCRALKIPRPRFMRRLETMHYIAEYEQEEKHNTTILELARLDFNLVRSLHLKELRDLSLWWRYLYDDVKLTYSRDHWMKNMVSVLPEYLHMLYIKILSNFNEIEDTLEPYEKYRMAYIRKMVKLQSKSYFEEAKWFDENYTPSFKEHVEIRGMDEKRADELKGKVRQMFDAGKAMSG</sequence>
<name>A0A1E5WKK1_9POAL</name>
<dbReference type="InterPro" id="IPR008949">
    <property type="entry name" value="Isoprenoid_synthase_dom_sf"/>
</dbReference>
<dbReference type="InterPro" id="IPR005630">
    <property type="entry name" value="Terpene_synthase_metal-bd"/>
</dbReference>
<dbReference type="InterPro" id="IPR008930">
    <property type="entry name" value="Terpenoid_cyclase/PrenylTrfase"/>
</dbReference>
<protein>
    <submittedName>
        <fullName evidence="4">Alpha-humulene synthase</fullName>
    </submittedName>
</protein>
<dbReference type="PANTHER" id="PTHR31225:SF63">
    <property type="entry name" value="BETA-SELINENE SYNTHASE"/>
    <property type="match status" value="1"/>
</dbReference>
<dbReference type="InterPro" id="IPR001906">
    <property type="entry name" value="Terpene_synth_N"/>
</dbReference>
<organism evidence="4 5">
    <name type="scientific">Dichanthelium oligosanthes</name>
    <dbReference type="NCBI Taxonomy" id="888268"/>
    <lineage>
        <taxon>Eukaryota</taxon>
        <taxon>Viridiplantae</taxon>
        <taxon>Streptophyta</taxon>
        <taxon>Embryophyta</taxon>
        <taxon>Tracheophyta</taxon>
        <taxon>Spermatophyta</taxon>
        <taxon>Magnoliopsida</taxon>
        <taxon>Liliopsida</taxon>
        <taxon>Poales</taxon>
        <taxon>Poaceae</taxon>
        <taxon>PACMAD clade</taxon>
        <taxon>Panicoideae</taxon>
        <taxon>Panicodae</taxon>
        <taxon>Paniceae</taxon>
        <taxon>Dichantheliinae</taxon>
        <taxon>Dichanthelium</taxon>
    </lineage>
</organism>
<dbReference type="Proteomes" id="UP000095767">
    <property type="component" value="Unassembled WGS sequence"/>
</dbReference>
<comment type="caution">
    <text evidence="4">The sequence shown here is derived from an EMBL/GenBank/DDBJ whole genome shotgun (WGS) entry which is preliminary data.</text>
</comment>
<dbReference type="Gene3D" id="1.10.600.10">
    <property type="entry name" value="Farnesyl Diphosphate Synthase"/>
    <property type="match status" value="2"/>
</dbReference>
<dbReference type="Gene3D" id="1.50.10.130">
    <property type="entry name" value="Terpene synthase, N-terminal domain"/>
    <property type="match status" value="1"/>
</dbReference>
<dbReference type="InterPro" id="IPR036965">
    <property type="entry name" value="Terpene_synth_N_sf"/>
</dbReference>
<evidence type="ECO:0000259" key="3">
    <source>
        <dbReference type="Pfam" id="PF03936"/>
    </source>
</evidence>
<evidence type="ECO:0000313" key="4">
    <source>
        <dbReference type="EMBL" id="OEL37951.1"/>
    </source>
</evidence>
<feature type="domain" description="Terpene synthase N-terminal" evidence="2">
    <location>
        <begin position="8"/>
        <end position="143"/>
    </location>
</feature>
<dbReference type="AlphaFoldDB" id="A0A1E5WKK1"/>
<evidence type="ECO:0000313" key="5">
    <source>
        <dbReference type="Proteomes" id="UP000095767"/>
    </source>
</evidence>
<gene>
    <name evidence="4" type="ORF">BAE44_0001025</name>
</gene>
<dbReference type="SUPFAM" id="SSF48576">
    <property type="entry name" value="Terpenoid synthases"/>
    <property type="match status" value="1"/>
</dbReference>
<dbReference type="Pfam" id="PF03936">
    <property type="entry name" value="Terpene_synth_C"/>
    <property type="match status" value="1"/>
</dbReference>
<dbReference type="GO" id="GO:0016114">
    <property type="term" value="P:terpenoid biosynthetic process"/>
    <property type="evidence" value="ECO:0007669"/>
    <property type="project" value="InterPro"/>
</dbReference>
<evidence type="ECO:0000259" key="2">
    <source>
        <dbReference type="Pfam" id="PF01397"/>
    </source>
</evidence>
<dbReference type="OrthoDB" id="1877784at2759"/>
<dbReference type="GO" id="GO:0010333">
    <property type="term" value="F:terpene synthase activity"/>
    <property type="evidence" value="ECO:0007669"/>
    <property type="project" value="InterPro"/>
</dbReference>
<dbReference type="EMBL" id="LWDX02003584">
    <property type="protein sequence ID" value="OEL37951.1"/>
    <property type="molecule type" value="Genomic_DNA"/>
</dbReference>
<feature type="domain" description="Terpene synthase metal-binding" evidence="3">
    <location>
        <begin position="209"/>
        <end position="288"/>
    </location>
</feature>
<dbReference type="Pfam" id="PF01397">
    <property type="entry name" value="Terpene_synth"/>
    <property type="match status" value="1"/>
</dbReference>
<dbReference type="PANTHER" id="PTHR31225">
    <property type="entry name" value="OS04G0344100 PROTEIN-RELATED"/>
    <property type="match status" value="1"/>
</dbReference>